<dbReference type="EMBL" id="BNEE01000006">
    <property type="protein sequence ID" value="GHI84897.1"/>
    <property type="molecule type" value="Genomic_DNA"/>
</dbReference>
<gene>
    <name evidence="2" type="ORF">Sxan_22610</name>
</gene>
<proteinExistence type="predicted"/>
<comment type="caution">
    <text evidence="2">The sequence shown here is derived from an EMBL/GenBank/DDBJ whole genome shotgun (WGS) entry which is preliminary data.</text>
</comment>
<feature type="region of interest" description="Disordered" evidence="1">
    <location>
        <begin position="1"/>
        <end position="47"/>
    </location>
</feature>
<reference evidence="2" key="1">
    <citation type="submission" date="2020-09" db="EMBL/GenBank/DDBJ databases">
        <title>Whole genome shotgun sequence of Streptomyces xanthophaeus NBRC 12829.</title>
        <authorList>
            <person name="Komaki H."/>
            <person name="Tamura T."/>
        </authorList>
    </citation>
    <scope>NUCLEOTIDE SEQUENCE</scope>
    <source>
        <strain evidence="2">NBRC 12829</strain>
    </source>
</reference>
<evidence type="ECO:0000313" key="2">
    <source>
        <dbReference type="EMBL" id="GHI84897.1"/>
    </source>
</evidence>
<organism evidence="2 3">
    <name type="scientific">Streptomyces xanthophaeus</name>
    <dbReference type="NCBI Taxonomy" id="67385"/>
    <lineage>
        <taxon>Bacteria</taxon>
        <taxon>Bacillati</taxon>
        <taxon>Actinomycetota</taxon>
        <taxon>Actinomycetes</taxon>
        <taxon>Kitasatosporales</taxon>
        <taxon>Streptomycetaceae</taxon>
        <taxon>Streptomyces</taxon>
    </lineage>
</organism>
<keyword evidence="3" id="KW-1185">Reference proteome</keyword>
<name>A0A919GUL1_9ACTN</name>
<sequence length="70" mass="7231">MDEVETPGKSAISPSTVRQTADRSSRPEIAAAADEAGGDDPSDAGTALARAPSLLDQRLHGGFKIIPLPF</sequence>
<accession>A0A919GUL1</accession>
<dbReference type="AlphaFoldDB" id="A0A919GUL1"/>
<evidence type="ECO:0000313" key="3">
    <source>
        <dbReference type="Proteomes" id="UP000600026"/>
    </source>
</evidence>
<evidence type="ECO:0000256" key="1">
    <source>
        <dbReference type="SAM" id="MobiDB-lite"/>
    </source>
</evidence>
<protein>
    <submittedName>
        <fullName evidence="2">Uncharacterized protein</fullName>
    </submittedName>
</protein>
<dbReference type="Proteomes" id="UP000600026">
    <property type="component" value="Unassembled WGS sequence"/>
</dbReference>